<evidence type="ECO:0000313" key="1">
    <source>
        <dbReference type="EMBL" id="GAA0938087.1"/>
    </source>
</evidence>
<dbReference type="CDD" id="cd07812">
    <property type="entry name" value="SRPBCC"/>
    <property type="match status" value="1"/>
</dbReference>
<dbReference type="SUPFAM" id="SSF55961">
    <property type="entry name" value="Bet v1-like"/>
    <property type="match status" value="1"/>
</dbReference>
<proteinExistence type="predicted"/>
<dbReference type="InterPro" id="IPR023393">
    <property type="entry name" value="START-like_dom_sf"/>
</dbReference>
<reference evidence="1 2" key="1">
    <citation type="journal article" date="2019" name="Int. J. Syst. Evol. Microbiol.">
        <title>The Global Catalogue of Microorganisms (GCM) 10K type strain sequencing project: providing services to taxonomists for standard genome sequencing and annotation.</title>
        <authorList>
            <consortium name="The Broad Institute Genomics Platform"/>
            <consortium name="The Broad Institute Genome Sequencing Center for Infectious Disease"/>
            <person name="Wu L."/>
            <person name="Ma J."/>
        </authorList>
    </citation>
    <scope>NUCLEOTIDE SEQUENCE [LARGE SCALE GENOMIC DNA]</scope>
    <source>
        <strain evidence="1 2">JCM 10977</strain>
    </source>
</reference>
<sequence>MGDYEASTTVAVSAQVLFGYLSDVEHLPDYLPQMTEAHRTDGDQVEVAAVIQPEGGPQREVSGKAWIEVVEEGKKLKWGATGAHDYHGELDIGPAAEGTSLLTVRLHTDHAEGPSIDDGLRHTLAGIKSSVENQAG</sequence>
<comment type="caution">
    <text evidence="1">The sequence shown here is derived from an EMBL/GenBank/DDBJ whole genome shotgun (WGS) entry which is preliminary data.</text>
</comment>
<dbReference type="Gene3D" id="3.30.530.20">
    <property type="match status" value="1"/>
</dbReference>
<dbReference type="EMBL" id="BAAAHK010000006">
    <property type="protein sequence ID" value="GAA0938087.1"/>
    <property type="molecule type" value="Genomic_DNA"/>
</dbReference>
<protein>
    <submittedName>
        <fullName evidence="1">SRPBCC family protein</fullName>
    </submittedName>
</protein>
<evidence type="ECO:0000313" key="2">
    <source>
        <dbReference type="Proteomes" id="UP001500542"/>
    </source>
</evidence>
<keyword evidence="2" id="KW-1185">Reference proteome</keyword>
<gene>
    <name evidence="1" type="ORF">GCM10009554_26870</name>
</gene>
<accession>A0ABN1Q748</accession>
<dbReference type="RefSeq" id="WP_343968578.1">
    <property type="nucleotide sequence ID" value="NZ_BAAAHK010000006.1"/>
</dbReference>
<name>A0ABN1Q748_9ACTN</name>
<dbReference type="InterPro" id="IPR019587">
    <property type="entry name" value="Polyketide_cyclase/dehydratase"/>
</dbReference>
<dbReference type="Proteomes" id="UP001500542">
    <property type="component" value="Unassembled WGS sequence"/>
</dbReference>
<dbReference type="Pfam" id="PF10604">
    <property type="entry name" value="Polyketide_cyc2"/>
    <property type="match status" value="1"/>
</dbReference>
<organism evidence="1 2">
    <name type="scientific">Kribbella koreensis</name>
    <dbReference type="NCBI Taxonomy" id="57909"/>
    <lineage>
        <taxon>Bacteria</taxon>
        <taxon>Bacillati</taxon>
        <taxon>Actinomycetota</taxon>
        <taxon>Actinomycetes</taxon>
        <taxon>Propionibacteriales</taxon>
        <taxon>Kribbellaceae</taxon>
        <taxon>Kribbella</taxon>
    </lineage>
</organism>